<feature type="region of interest" description="Disordered" evidence="1">
    <location>
        <begin position="100"/>
        <end position="182"/>
    </location>
</feature>
<dbReference type="Proteomes" id="UP001152759">
    <property type="component" value="Chromosome 2"/>
</dbReference>
<dbReference type="PANTHER" id="PTHR33244">
    <property type="entry name" value="INTEGRASE CATALYTIC DOMAIN-CONTAINING PROTEIN-RELATED"/>
    <property type="match status" value="1"/>
</dbReference>
<organism evidence="2 3">
    <name type="scientific">Bemisia tabaci</name>
    <name type="common">Sweetpotato whitefly</name>
    <name type="synonym">Aleurodes tabaci</name>
    <dbReference type="NCBI Taxonomy" id="7038"/>
    <lineage>
        <taxon>Eukaryota</taxon>
        <taxon>Metazoa</taxon>
        <taxon>Ecdysozoa</taxon>
        <taxon>Arthropoda</taxon>
        <taxon>Hexapoda</taxon>
        <taxon>Insecta</taxon>
        <taxon>Pterygota</taxon>
        <taxon>Neoptera</taxon>
        <taxon>Paraneoptera</taxon>
        <taxon>Hemiptera</taxon>
        <taxon>Sternorrhyncha</taxon>
        <taxon>Aleyrodoidea</taxon>
        <taxon>Aleyrodidae</taxon>
        <taxon>Aleyrodinae</taxon>
        <taxon>Bemisia</taxon>
    </lineage>
</organism>
<accession>A0A9P0A533</accession>
<evidence type="ECO:0000313" key="2">
    <source>
        <dbReference type="EMBL" id="CAH0384755.1"/>
    </source>
</evidence>
<name>A0A9P0A533_BEMTA</name>
<gene>
    <name evidence="2" type="ORF">BEMITA_LOCUS4050</name>
</gene>
<feature type="compositionally biased region" description="Low complexity" evidence="1">
    <location>
        <begin position="107"/>
        <end position="128"/>
    </location>
</feature>
<keyword evidence="3" id="KW-1185">Reference proteome</keyword>
<reference evidence="2" key="1">
    <citation type="submission" date="2021-12" db="EMBL/GenBank/DDBJ databases">
        <authorList>
            <person name="King R."/>
        </authorList>
    </citation>
    <scope>NUCLEOTIDE SEQUENCE</scope>
</reference>
<dbReference type="PANTHER" id="PTHR33244:SF3">
    <property type="entry name" value="PEPTIDASE A2 DOMAIN-CONTAINING PROTEIN"/>
    <property type="match status" value="1"/>
</dbReference>
<evidence type="ECO:0000256" key="1">
    <source>
        <dbReference type="SAM" id="MobiDB-lite"/>
    </source>
</evidence>
<feature type="compositionally biased region" description="Polar residues" evidence="1">
    <location>
        <begin position="129"/>
        <end position="142"/>
    </location>
</feature>
<feature type="compositionally biased region" description="Basic residues" evidence="1">
    <location>
        <begin position="173"/>
        <end position="182"/>
    </location>
</feature>
<dbReference type="AlphaFoldDB" id="A0A9P0A533"/>
<dbReference type="EMBL" id="OU963863">
    <property type="protein sequence ID" value="CAH0384755.1"/>
    <property type="molecule type" value="Genomic_DNA"/>
</dbReference>
<evidence type="ECO:0000313" key="3">
    <source>
        <dbReference type="Proteomes" id="UP001152759"/>
    </source>
</evidence>
<protein>
    <submittedName>
        <fullName evidence="2">Uncharacterized protein</fullName>
    </submittedName>
</protein>
<proteinExistence type="predicted"/>
<sequence length="182" mass="20471">MIKSLSSLKRLTPLNIHDSIFFKKTPDDHWVPGTIIGKCKEPDSYLIQSTNGKVYRRTRYHIKAHNKNVHFSFDNLNNCKSSVQQPTLSADHQQVEHKFTSPIVATPKPKNSAKASNSSGQYSSGSSSPVDLTNSDSENEYGTPQEVPTPHIFKPRGRGRGLNLTPRDLSNRQIKRPARYND</sequence>